<name>A0A2T3AV94_AMORE</name>
<dbReference type="Gene3D" id="2.10.25.10">
    <property type="entry name" value="Laminin"/>
    <property type="match status" value="1"/>
</dbReference>
<dbReference type="PROSITE" id="PS01186">
    <property type="entry name" value="EGF_2"/>
    <property type="match status" value="1"/>
</dbReference>
<dbReference type="Proteomes" id="UP000241818">
    <property type="component" value="Unassembled WGS sequence"/>
</dbReference>
<evidence type="ECO:0000259" key="4">
    <source>
        <dbReference type="PROSITE" id="PS01186"/>
    </source>
</evidence>
<evidence type="ECO:0000313" key="5">
    <source>
        <dbReference type="EMBL" id="PSS12576.1"/>
    </source>
</evidence>
<dbReference type="STRING" id="857342.A0A2T3AV94"/>
<dbReference type="AlphaFoldDB" id="A0A2T3AV94"/>
<dbReference type="SUPFAM" id="SSF57196">
    <property type="entry name" value="EGF/Laminin"/>
    <property type="match status" value="1"/>
</dbReference>
<dbReference type="OrthoDB" id="283575at2759"/>
<proteinExistence type="predicted"/>
<feature type="compositionally biased region" description="Polar residues" evidence="1">
    <location>
        <begin position="553"/>
        <end position="568"/>
    </location>
</feature>
<feature type="transmembrane region" description="Helical" evidence="2">
    <location>
        <begin position="595"/>
        <end position="622"/>
    </location>
</feature>
<dbReference type="EMBL" id="KZ679015">
    <property type="protein sequence ID" value="PSS12576.1"/>
    <property type="molecule type" value="Genomic_DNA"/>
</dbReference>
<accession>A0A2T3AV94</accession>
<evidence type="ECO:0000313" key="6">
    <source>
        <dbReference type="Proteomes" id="UP000241818"/>
    </source>
</evidence>
<keyword evidence="6" id="KW-1185">Reference proteome</keyword>
<feature type="compositionally biased region" description="Low complexity" evidence="1">
    <location>
        <begin position="1"/>
        <end position="11"/>
    </location>
</feature>
<dbReference type="GeneID" id="36574016"/>
<feature type="domain" description="EGF-like" evidence="3 4">
    <location>
        <begin position="662"/>
        <end position="673"/>
    </location>
</feature>
<gene>
    <name evidence="5" type="ORF">M430DRAFT_30239</name>
</gene>
<sequence>MSSQQWGAPPSSGGGAGSVQRARERAEAGLPPEITPPPQNRPRPQMPAALAGSKNAQGAIGIAISRPTQVPQWPLAGAVGGAPNLTDNQPYQPPAGRENPPQRPPRPSRVPSILDSSRVQEHTPAFRYRPQQAEQNNLSEDSPLRPTIDDNSSSGVLSPSTPASRQSTNSSVGSIPDFPLPMPPPPPVVGPPRKTANLGPPPPVRRAASSYYSQGSLISPIPEESPRSQPSSDSRTLHGSYASSAAIPSTWDDNSPKYDDDYDDQDNNYDDARGYGTSYVNETIEEDRESRGSNTDDNDDRGLIRSASLGKRAKPAVITTVKASDRAEQPPSVNPQQKLKLEKMGVLDGAAAGAVAGADSTLAGLKDIQKKTMWPMIGRADSPLATNSINSALRSEDSVPPGARIGLAGANDAVSALENRTASPNVNARLGANSPANTPLSRGLTSDLNPAPGPGFSRLSELKRPPRLNLDAVRDAEARGSLTSLPDLIRRATVLASMIDRGKRPGSRIHDLNDFPPVADIKEKNLNEHRRHNSGLSGMLAAFPSPSIALPSRGNTARPASSWPSAYNRTPEPLTGDHKDEVSTKRRRRCCGLPVWGFLIVLLILVIAIVAAVVVPIELLVVHKQDPTHSTSSGSAQRCASDPSTACQNGGTSVFSTGTCSCICINGFTGPTCTVSGTTGCTTTTISSTPDITLGDSIPRLISAAQTNFSIPLSSSVVLARFNSANLTCVSENALVTFNGESRPSGDAASPPATVPITTTSLFFQARFDATQQVLDFARIAVLFLLEQVGLDVASAAQVQLQHFFDNSSATNGDALNVTLGDGSSANLVGFALQLGNGSMYGSLNETTVTKRGAVLGLWDLL</sequence>
<dbReference type="PANTHER" id="PTHR17178:SF0">
    <property type="entry name" value="SERGLYCIN"/>
    <property type="match status" value="1"/>
</dbReference>
<reference evidence="5 6" key="1">
    <citation type="journal article" date="2018" name="New Phytol.">
        <title>Comparative genomics and transcriptomics depict ericoid mycorrhizal fungi as versatile saprotrophs and plant mutualists.</title>
        <authorList>
            <person name="Martino E."/>
            <person name="Morin E."/>
            <person name="Grelet G.A."/>
            <person name="Kuo A."/>
            <person name="Kohler A."/>
            <person name="Daghino S."/>
            <person name="Barry K.W."/>
            <person name="Cichocki N."/>
            <person name="Clum A."/>
            <person name="Dockter R.B."/>
            <person name="Hainaut M."/>
            <person name="Kuo R.C."/>
            <person name="LaButti K."/>
            <person name="Lindahl B.D."/>
            <person name="Lindquist E.A."/>
            <person name="Lipzen A."/>
            <person name="Khouja H.R."/>
            <person name="Magnuson J."/>
            <person name="Murat C."/>
            <person name="Ohm R.A."/>
            <person name="Singer S.W."/>
            <person name="Spatafora J.W."/>
            <person name="Wang M."/>
            <person name="Veneault-Fourrey C."/>
            <person name="Henrissat B."/>
            <person name="Grigoriev I.V."/>
            <person name="Martin F.M."/>
            <person name="Perotto S."/>
        </authorList>
    </citation>
    <scope>NUCLEOTIDE SEQUENCE [LARGE SCALE GENOMIC DNA]</scope>
    <source>
        <strain evidence="5 6">ATCC 22711</strain>
    </source>
</reference>
<evidence type="ECO:0000256" key="2">
    <source>
        <dbReference type="SAM" id="Phobius"/>
    </source>
</evidence>
<dbReference type="InParanoid" id="A0A2T3AV94"/>
<dbReference type="InterPro" id="IPR000742">
    <property type="entry name" value="EGF"/>
</dbReference>
<feature type="region of interest" description="Disordered" evidence="1">
    <location>
        <begin position="1"/>
        <end position="309"/>
    </location>
</feature>
<keyword evidence="2" id="KW-0472">Membrane</keyword>
<keyword evidence="2" id="KW-0812">Transmembrane</keyword>
<organism evidence="5 6">
    <name type="scientific">Amorphotheca resinae ATCC 22711</name>
    <dbReference type="NCBI Taxonomy" id="857342"/>
    <lineage>
        <taxon>Eukaryota</taxon>
        <taxon>Fungi</taxon>
        <taxon>Dikarya</taxon>
        <taxon>Ascomycota</taxon>
        <taxon>Pezizomycotina</taxon>
        <taxon>Leotiomycetes</taxon>
        <taxon>Helotiales</taxon>
        <taxon>Amorphothecaceae</taxon>
        <taxon>Amorphotheca</taxon>
    </lineage>
</organism>
<evidence type="ECO:0000256" key="1">
    <source>
        <dbReference type="SAM" id="MobiDB-lite"/>
    </source>
</evidence>
<protein>
    <recommendedName>
        <fullName evidence="3 4">EGF-like domain-containing protein</fullName>
    </recommendedName>
</protein>
<feature type="compositionally biased region" description="Pro residues" evidence="1">
    <location>
        <begin position="33"/>
        <end position="45"/>
    </location>
</feature>
<feature type="compositionally biased region" description="Polar residues" evidence="1">
    <location>
        <begin position="434"/>
        <end position="448"/>
    </location>
</feature>
<dbReference type="CDD" id="cd00054">
    <property type="entry name" value="EGF_CA"/>
    <property type="match status" value="1"/>
</dbReference>
<dbReference type="PANTHER" id="PTHR17178">
    <property type="entry name" value="SECRETORY GRANULE PROTEOGLYCAN CORE PROTEIN"/>
    <property type="match status" value="1"/>
</dbReference>
<dbReference type="PROSITE" id="PS00022">
    <property type="entry name" value="EGF_1"/>
    <property type="match status" value="1"/>
</dbReference>
<feature type="region of interest" description="Disordered" evidence="1">
    <location>
        <begin position="551"/>
        <end position="581"/>
    </location>
</feature>
<evidence type="ECO:0000259" key="3">
    <source>
        <dbReference type="PROSITE" id="PS00022"/>
    </source>
</evidence>
<feature type="region of interest" description="Disordered" evidence="1">
    <location>
        <begin position="425"/>
        <end position="463"/>
    </location>
</feature>
<feature type="compositionally biased region" description="Acidic residues" evidence="1">
    <location>
        <begin position="260"/>
        <end position="269"/>
    </location>
</feature>
<keyword evidence="2" id="KW-1133">Transmembrane helix</keyword>
<feature type="compositionally biased region" description="Polar residues" evidence="1">
    <location>
        <begin position="149"/>
        <end position="173"/>
    </location>
</feature>
<feature type="compositionally biased region" description="Pro residues" evidence="1">
    <location>
        <begin position="178"/>
        <end position="190"/>
    </location>
</feature>
<dbReference type="RefSeq" id="XP_024718574.1">
    <property type="nucleotide sequence ID" value="XM_024865935.1"/>
</dbReference>